<feature type="domain" description="HTH arsR-type" evidence="5">
    <location>
        <begin position="5"/>
        <end position="99"/>
    </location>
</feature>
<reference evidence="6 7" key="1">
    <citation type="submission" date="2016-10" db="EMBL/GenBank/DDBJ databases">
        <authorList>
            <person name="de Groot N.N."/>
        </authorList>
    </citation>
    <scope>NUCLEOTIDE SEQUENCE [LARGE SCALE GENOMIC DNA]</scope>
    <source>
        <strain evidence="6 7">DSM 19219</strain>
    </source>
</reference>
<keyword evidence="3" id="KW-0238">DNA-binding</keyword>
<name>A0A1H3EUL2_9GAMM</name>
<dbReference type="InterPro" id="IPR011991">
    <property type="entry name" value="ArsR-like_HTH"/>
</dbReference>
<dbReference type="Proteomes" id="UP000198500">
    <property type="component" value="Unassembled WGS sequence"/>
</dbReference>
<evidence type="ECO:0000256" key="3">
    <source>
        <dbReference type="ARBA" id="ARBA00023125"/>
    </source>
</evidence>
<sequence length="126" mass="14188">MTTLSEPSALLTPGQLFKCLNDETRQAIMLLVHSEGELCVCELTHALEQSQPKVSRHLSQLRNCGLLQDRREGQWVYYRVMPDLPDWALDVLTATASGAGEMLASLQRQLATMGNRPTRRQMCCQE</sequence>
<keyword evidence="2" id="KW-0805">Transcription regulation</keyword>
<dbReference type="GO" id="GO:0003700">
    <property type="term" value="F:DNA-binding transcription factor activity"/>
    <property type="evidence" value="ECO:0007669"/>
    <property type="project" value="InterPro"/>
</dbReference>
<dbReference type="PANTHER" id="PTHR33154">
    <property type="entry name" value="TRANSCRIPTIONAL REGULATOR, ARSR FAMILY"/>
    <property type="match status" value="1"/>
</dbReference>
<dbReference type="FunFam" id="1.10.10.10:FF:000279">
    <property type="entry name" value="Transcriptional regulator, ArsR family"/>
    <property type="match status" value="1"/>
</dbReference>
<proteinExistence type="predicted"/>
<organism evidence="6 7">
    <name type="scientific">Aidingimonas halophila</name>
    <dbReference type="NCBI Taxonomy" id="574349"/>
    <lineage>
        <taxon>Bacteria</taxon>
        <taxon>Pseudomonadati</taxon>
        <taxon>Pseudomonadota</taxon>
        <taxon>Gammaproteobacteria</taxon>
        <taxon>Oceanospirillales</taxon>
        <taxon>Halomonadaceae</taxon>
        <taxon>Aidingimonas</taxon>
    </lineage>
</organism>
<gene>
    <name evidence="6" type="ORF">SAMN05443545_107252</name>
</gene>
<dbReference type="InterPro" id="IPR051081">
    <property type="entry name" value="HTH_MetalResp_TranReg"/>
</dbReference>
<keyword evidence="1" id="KW-0059">Arsenical resistance</keyword>
<dbReference type="NCBIfam" id="NF007528">
    <property type="entry name" value="PRK10141.1"/>
    <property type="match status" value="1"/>
</dbReference>
<dbReference type="PANTHER" id="PTHR33154:SF18">
    <property type="entry name" value="ARSENICAL RESISTANCE OPERON REPRESSOR"/>
    <property type="match status" value="1"/>
</dbReference>
<evidence type="ECO:0000256" key="2">
    <source>
        <dbReference type="ARBA" id="ARBA00023015"/>
    </source>
</evidence>
<evidence type="ECO:0000256" key="1">
    <source>
        <dbReference type="ARBA" id="ARBA00022849"/>
    </source>
</evidence>
<protein>
    <submittedName>
        <fullName evidence="6">Transcriptional regulator, ArsR family</fullName>
    </submittedName>
</protein>
<dbReference type="PROSITE" id="PS50987">
    <property type="entry name" value="HTH_ARSR_2"/>
    <property type="match status" value="1"/>
</dbReference>
<dbReference type="AlphaFoldDB" id="A0A1H3EUL2"/>
<evidence type="ECO:0000256" key="4">
    <source>
        <dbReference type="ARBA" id="ARBA00023163"/>
    </source>
</evidence>
<dbReference type="STRING" id="574349.SAMN05443545_107252"/>
<dbReference type="SMART" id="SM00418">
    <property type="entry name" value="HTH_ARSR"/>
    <property type="match status" value="1"/>
</dbReference>
<evidence type="ECO:0000313" key="7">
    <source>
        <dbReference type="Proteomes" id="UP000198500"/>
    </source>
</evidence>
<accession>A0A1H3EUL2</accession>
<dbReference type="NCBIfam" id="NF033788">
    <property type="entry name" value="HTH_metalloreg"/>
    <property type="match status" value="1"/>
</dbReference>
<dbReference type="Pfam" id="PF01022">
    <property type="entry name" value="HTH_5"/>
    <property type="match status" value="1"/>
</dbReference>
<dbReference type="EMBL" id="FNNI01000007">
    <property type="protein sequence ID" value="SDX82310.1"/>
    <property type="molecule type" value="Genomic_DNA"/>
</dbReference>
<evidence type="ECO:0000259" key="5">
    <source>
        <dbReference type="PROSITE" id="PS50987"/>
    </source>
</evidence>
<evidence type="ECO:0000313" key="6">
    <source>
        <dbReference type="EMBL" id="SDX82310.1"/>
    </source>
</evidence>
<keyword evidence="7" id="KW-1185">Reference proteome</keyword>
<dbReference type="GO" id="GO:0046685">
    <property type="term" value="P:response to arsenic-containing substance"/>
    <property type="evidence" value="ECO:0007669"/>
    <property type="project" value="UniProtKB-KW"/>
</dbReference>
<dbReference type="InterPro" id="IPR036390">
    <property type="entry name" value="WH_DNA-bd_sf"/>
</dbReference>
<dbReference type="Gene3D" id="1.10.10.10">
    <property type="entry name" value="Winged helix-like DNA-binding domain superfamily/Winged helix DNA-binding domain"/>
    <property type="match status" value="1"/>
</dbReference>
<keyword evidence="4" id="KW-0804">Transcription</keyword>
<dbReference type="PRINTS" id="PR00778">
    <property type="entry name" value="HTHARSR"/>
</dbReference>
<dbReference type="InterPro" id="IPR001845">
    <property type="entry name" value="HTH_ArsR_DNA-bd_dom"/>
</dbReference>
<dbReference type="GO" id="GO:0003677">
    <property type="term" value="F:DNA binding"/>
    <property type="evidence" value="ECO:0007669"/>
    <property type="project" value="UniProtKB-KW"/>
</dbReference>
<dbReference type="SUPFAM" id="SSF46785">
    <property type="entry name" value="Winged helix' DNA-binding domain"/>
    <property type="match status" value="1"/>
</dbReference>
<dbReference type="InterPro" id="IPR036388">
    <property type="entry name" value="WH-like_DNA-bd_sf"/>
</dbReference>
<dbReference type="CDD" id="cd00090">
    <property type="entry name" value="HTH_ARSR"/>
    <property type="match status" value="1"/>
</dbReference>